<keyword evidence="2" id="KW-0238">DNA-binding</keyword>
<dbReference type="EMBL" id="JACCBA010000001">
    <property type="protein sequence ID" value="NYD49066.1"/>
    <property type="molecule type" value="Genomic_DNA"/>
</dbReference>
<evidence type="ECO:0000313" key="3">
    <source>
        <dbReference type="Proteomes" id="UP000529783"/>
    </source>
</evidence>
<reference evidence="2 3" key="1">
    <citation type="submission" date="2020-07" db="EMBL/GenBank/DDBJ databases">
        <title>Sequencing the genomes of 1000 actinobacteria strains.</title>
        <authorList>
            <person name="Klenk H.-P."/>
        </authorList>
    </citation>
    <scope>NUCLEOTIDE SEQUENCE [LARGE SCALE GENOMIC DNA]</scope>
    <source>
        <strain evidence="2 3">DSM 40398</strain>
    </source>
</reference>
<dbReference type="GO" id="GO:0003677">
    <property type="term" value="F:DNA binding"/>
    <property type="evidence" value="ECO:0007669"/>
    <property type="project" value="UniProtKB-KW"/>
</dbReference>
<dbReference type="InterPro" id="IPR009061">
    <property type="entry name" value="DNA-bd_dom_put_sf"/>
</dbReference>
<dbReference type="SUPFAM" id="SSF46955">
    <property type="entry name" value="Putative DNA-binding domain"/>
    <property type="match status" value="1"/>
</dbReference>
<gene>
    <name evidence="2" type="ORF">BJY14_005049</name>
</gene>
<dbReference type="InterPro" id="IPR041657">
    <property type="entry name" value="HTH_17"/>
</dbReference>
<organism evidence="2 3">
    <name type="scientific">Actinomadura luteofluorescens</name>
    <dbReference type="NCBI Taxonomy" id="46163"/>
    <lineage>
        <taxon>Bacteria</taxon>
        <taxon>Bacillati</taxon>
        <taxon>Actinomycetota</taxon>
        <taxon>Actinomycetes</taxon>
        <taxon>Streptosporangiales</taxon>
        <taxon>Thermomonosporaceae</taxon>
        <taxon>Actinomadura</taxon>
    </lineage>
</organism>
<dbReference type="Proteomes" id="UP000529783">
    <property type="component" value="Unassembled WGS sequence"/>
</dbReference>
<name>A0A7Y9EK69_9ACTN</name>
<dbReference type="Pfam" id="PF12728">
    <property type="entry name" value="HTH_17"/>
    <property type="match status" value="1"/>
</dbReference>
<dbReference type="RefSeq" id="WP_179845867.1">
    <property type="nucleotide sequence ID" value="NZ_JACCBA010000001.1"/>
</dbReference>
<comment type="caution">
    <text evidence="2">The sequence shown here is derived from an EMBL/GenBank/DDBJ whole genome shotgun (WGS) entry which is preliminary data.</text>
</comment>
<keyword evidence="3" id="KW-1185">Reference proteome</keyword>
<protein>
    <submittedName>
        <fullName evidence="2">Putative DNA-binding transcriptional regulator AlpA</fullName>
    </submittedName>
</protein>
<evidence type="ECO:0000313" key="2">
    <source>
        <dbReference type="EMBL" id="NYD49066.1"/>
    </source>
</evidence>
<dbReference type="AlphaFoldDB" id="A0A7Y9EK69"/>
<sequence length="70" mass="7732">MAARNLAAPSNLLTLAEVLDELRVSRSTFDTWRTLGTAPKCIKLPNGRIRVHRDDLDAWLSTRTEVAGAV</sequence>
<feature type="domain" description="Helix-turn-helix" evidence="1">
    <location>
        <begin position="12"/>
        <end position="63"/>
    </location>
</feature>
<proteinExistence type="predicted"/>
<accession>A0A7Y9EK69</accession>
<evidence type="ECO:0000259" key="1">
    <source>
        <dbReference type="Pfam" id="PF12728"/>
    </source>
</evidence>